<dbReference type="InterPro" id="IPR036390">
    <property type="entry name" value="WH_DNA-bd_sf"/>
</dbReference>
<sequence length="414" mass="46798">MEQELTTLKATLADAFNQFAGPLKSELSHSLHTYEKDHLPHKQLSELAAEAVDLLHSIEQLLTPPPLIVADHFLGYVDTKCLCAVVQLGIPDELQKGGKTICELSRSCNAHEHRLKQVMRVLSNKGIFSWDATTQVYRNNATSELLTRDHWTQWRNWVDLYGTEFYDIARGIPASLCLTPGHKTRTAAQINFNTDENMFTYFTAQGWLPRLHKTLGGGATAQSPGIEHDYPWHEFGDGPFLDVGGGEGALVALLLRRLRCLRGALFDSTSVIQHARTLFYEKDGKFADVVDQIAPNGLISGDFFDQLPSFEFYTMKWCLHDWKDDDASRILSNIRRAIKVTQRSRLVVLESILTDGRSGRLSRYADINMMMTADGQERTEEEWRSLAKENGWEVARICHLRGAWPSAIELRPIA</sequence>
<dbReference type="InterPro" id="IPR001077">
    <property type="entry name" value="COMT_C"/>
</dbReference>
<evidence type="ECO:0000256" key="4">
    <source>
        <dbReference type="PIRSR" id="PIRSR005739-1"/>
    </source>
</evidence>
<evidence type="ECO:0000256" key="3">
    <source>
        <dbReference type="ARBA" id="ARBA00022691"/>
    </source>
</evidence>
<feature type="active site" description="Proton acceptor" evidence="4">
    <location>
        <position position="320"/>
    </location>
</feature>
<accession>A0A438N8F6</accession>
<dbReference type="GO" id="GO:0008171">
    <property type="term" value="F:O-methyltransferase activity"/>
    <property type="evidence" value="ECO:0007669"/>
    <property type="project" value="InterPro"/>
</dbReference>
<keyword evidence="2" id="KW-0808">Transferase</keyword>
<dbReference type="InterPro" id="IPR016461">
    <property type="entry name" value="COMT-like"/>
</dbReference>
<keyword evidence="1" id="KW-0489">Methyltransferase</keyword>
<proteinExistence type="predicted"/>
<dbReference type="GO" id="GO:0032259">
    <property type="term" value="P:methylation"/>
    <property type="evidence" value="ECO:0007669"/>
    <property type="project" value="UniProtKB-KW"/>
</dbReference>
<comment type="caution">
    <text evidence="7">The sequence shown here is derived from an EMBL/GenBank/DDBJ whole genome shotgun (WGS) entry which is preliminary data.</text>
</comment>
<dbReference type="Gene3D" id="3.40.50.150">
    <property type="entry name" value="Vaccinia Virus protein VP39"/>
    <property type="match status" value="1"/>
</dbReference>
<dbReference type="SUPFAM" id="SSF53335">
    <property type="entry name" value="S-adenosyl-L-methionine-dependent methyltransferases"/>
    <property type="match status" value="1"/>
</dbReference>
<dbReference type="PIRSF" id="PIRSF005739">
    <property type="entry name" value="O-mtase"/>
    <property type="match status" value="1"/>
</dbReference>
<reference evidence="7 8" key="1">
    <citation type="submission" date="2017-03" db="EMBL/GenBank/DDBJ databases">
        <title>Genomes of endolithic fungi from Antarctica.</title>
        <authorList>
            <person name="Coleine C."/>
            <person name="Masonjones S."/>
            <person name="Stajich J.E."/>
        </authorList>
    </citation>
    <scope>NUCLEOTIDE SEQUENCE [LARGE SCALE GENOMIC DNA]</scope>
    <source>
        <strain evidence="7 8">CCFEE 6314</strain>
    </source>
</reference>
<dbReference type="Proteomes" id="UP000288859">
    <property type="component" value="Unassembled WGS sequence"/>
</dbReference>
<protein>
    <submittedName>
        <fullName evidence="7">Uncharacterized protein</fullName>
    </submittedName>
</protein>
<evidence type="ECO:0000256" key="2">
    <source>
        <dbReference type="ARBA" id="ARBA00022679"/>
    </source>
</evidence>
<feature type="domain" description="O-methyltransferase C-terminal" evidence="5">
    <location>
        <begin position="241"/>
        <end position="392"/>
    </location>
</feature>
<evidence type="ECO:0000256" key="1">
    <source>
        <dbReference type="ARBA" id="ARBA00022603"/>
    </source>
</evidence>
<dbReference type="PANTHER" id="PTHR43712">
    <property type="entry name" value="PUTATIVE (AFU_ORTHOLOGUE AFUA_4G14580)-RELATED"/>
    <property type="match status" value="1"/>
</dbReference>
<dbReference type="PANTHER" id="PTHR43712:SF2">
    <property type="entry name" value="O-METHYLTRANSFERASE CICE"/>
    <property type="match status" value="1"/>
</dbReference>
<dbReference type="Gene3D" id="1.10.10.10">
    <property type="entry name" value="Winged helix-like DNA-binding domain superfamily/Winged helix DNA-binding domain"/>
    <property type="match status" value="1"/>
</dbReference>
<organism evidence="7 8">
    <name type="scientific">Exophiala mesophila</name>
    <name type="common">Black yeast-like fungus</name>
    <dbReference type="NCBI Taxonomy" id="212818"/>
    <lineage>
        <taxon>Eukaryota</taxon>
        <taxon>Fungi</taxon>
        <taxon>Dikarya</taxon>
        <taxon>Ascomycota</taxon>
        <taxon>Pezizomycotina</taxon>
        <taxon>Eurotiomycetes</taxon>
        <taxon>Chaetothyriomycetidae</taxon>
        <taxon>Chaetothyriales</taxon>
        <taxon>Herpotrichiellaceae</taxon>
        <taxon>Exophiala</taxon>
    </lineage>
</organism>
<dbReference type="Pfam" id="PF08100">
    <property type="entry name" value="Dimerisation"/>
    <property type="match status" value="1"/>
</dbReference>
<dbReference type="PROSITE" id="PS51683">
    <property type="entry name" value="SAM_OMT_II"/>
    <property type="match status" value="1"/>
</dbReference>
<dbReference type="InterPro" id="IPR012967">
    <property type="entry name" value="COMT_dimerisation"/>
</dbReference>
<evidence type="ECO:0000313" key="8">
    <source>
        <dbReference type="Proteomes" id="UP000288859"/>
    </source>
</evidence>
<dbReference type="Pfam" id="PF00891">
    <property type="entry name" value="Methyltransf_2"/>
    <property type="match status" value="1"/>
</dbReference>
<dbReference type="OrthoDB" id="1606438at2759"/>
<dbReference type="InterPro" id="IPR036388">
    <property type="entry name" value="WH-like_DNA-bd_sf"/>
</dbReference>
<evidence type="ECO:0000313" key="7">
    <source>
        <dbReference type="EMBL" id="RVX72056.1"/>
    </source>
</evidence>
<dbReference type="GO" id="GO:0046983">
    <property type="term" value="F:protein dimerization activity"/>
    <property type="evidence" value="ECO:0007669"/>
    <property type="project" value="InterPro"/>
</dbReference>
<dbReference type="SUPFAM" id="SSF46785">
    <property type="entry name" value="Winged helix' DNA-binding domain"/>
    <property type="match status" value="1"/>
</dbReference>
<keyword evidence="3" id="KW-0949">S-adenosyl-L-methionine</keyword>
<dbReference type="InterPro" id="IPR029063">
    <property type="entry name" value="SAM-dependent_MTases_sf"/>
</dbReference>
<dbReference type="EMBL" id="NAJM01000014">
    <property type="protein sequence ID" value="RVX72056.1"/>
    <property type="molecule type" value="Genomic_DNA"/>
</dbReference>
<name>A0A438N8F6_EXOME</name>
<gene>
    <name evidence="7" type="ORF">B0A52_04654</name>
</gene>
<evidence type="ECO:0000259" key="6">
    <source>
        <dbReference type="Pfam" id="PF08100"/>
    </source>
</evidence>
<feature type="domain" description="O-methyltransferase dimerisation" evidence="6">
    <location>
        <begin position="71"/>
        <end position="148"/>
    </location>
</feature>
<dbReference type="AlphaFoldDB" id="A0A438N8F6"/>
<evidence type="ECO:0000259" key="5">
    <source>
        <dbReference type="Pfam" id="PF00891"/>
    </source>
</evidence>